<dbReference type="STRING" id="1678841.TBC1_11658"/>
<accession>A0A0S7C1H6</accession>
<evidence type="ECO:0008006" key="3">
    <source>
        <dbReference type="Google" id="ProtNLM"/>
    </source>
</evidence>
<gene>
    <name evidence="1" type="ORF">TBC1_11658</name>
</gene>
<protein>
    <recommendedName>
        <fullName evidence="3">SRPBCC family protein</fullName>
    </recommendedName>
</protein>
<name>A0A0S7C1H6_9BACT</name>
<dbReference type="RefSeq" id="WP_062038450.1">
    <property type="nucleotide sequence ID" value="NZ_DF968182.1"/>
</dbReference>
<dbReference type="OrthoDB" id="1011799at2"/>
<organism evidence="1">
    <name type="scientific">Lentimicrobium saccharophilum</name>
    <dbReference type="NCBI Taxonomy" id="1678841"/>
    <lineage>
        <taxon>Bacteria</taxon>
        <taxon>Pseudomonadati</taxon>
        <taxon>Bacteroidota</taxon>
        <taxon>Bacteroidia</taxon>
        <taxon>Bacteroidales</taxon>
        <taxon>Lentimicrobiaceae</taxon>
        <taxon>Lentimicrobium</taxon>
    </lineage>
</organism>
<reference evidence="1" key="1">
    <citation type="journal article" date="2015" name="Genome Announc.">
        <title>Draft Genome Sequence of Bacteroidales Strain TBC1, a Novel Isolate from a Methanogenic Wastewater Treatment System.</title>
        <authorList>
            <person name="Tourlousse D.M."/>
            <person name="Matsuura N."/>
            <person name="Sun L."/>
            <person name="Toyonaga M."/>
            <person name="Kuroda K."/>
            <person name="Ohashi A."/>
            <person name="Cruz R."/>
            <person name="Yamaguchi T."/>
            <person name="Sekiguchi Y."/>
        </authorList>
    </citation>
    <scope>NUCLEOTIDE SEQUENCE [LARGE SCALE GENOMIC DNA]</scope>
    <source>
        <strain evidence="1">TBC1</strain>
    </source>
</reference>
<proteinExistence type="predicted"/>
<dbReference type="EMBL" id="DF968182">
    <property type="protein sequence ID" value="GAP42527.1"/>
    <property type="molecule type" value="Genomic_DNA"/>
</dbReference>
<dbReference type="SUPFAM" id="SSF55961">
    <property type="entry name" value="Bet v1-like"/>
    <property type="match status" value="1"/>
</dbReference>
<keyword evidence="2" id="KW-1185">Reference proteome</keyword>
<dbReference type="AlphaFoldDB" id="A0A0S7C1H6"/>
<evidence type="ECO:0000313" key="1">
    <source>
        <dbReference type="EMBL" id="GAP42527.1"/>
    </source>
</evidence>
<evidence type="ECO:0000313" key="2">
    <source>
        <dbReference type="Proteomes" id="UP000053091"/>
    </source>
</evidence>
<sequence>MATFNSDEVIIARDPGYIFEFLADFGNFEKLMPPQVTDWKSDSESCSFNIQNMATLGMRYRSRIPNSRIDIVADGKVPFPFDLQCFIDETGTDTSRVKLQFNADLSPMLMMMASRPLGNFINILAVKLKEICEAVS</sequence>
<dbReference type="Proteomes" id="UP000053091">
    <property type="component" value="Unassembled WGS sequence"/>
</dbReference>